<organism evidence="1 2">
    <name type="scientific">Vararia minispora EC-137</name>
    <dbReference type="NCBI Taxonomy" id="1314806"/>
    <lineage>
        <taxon>Eukaryota</taxon>
        <taxon>Fungi</taxon>
        <taxon>Dikarya</taxon>
        <taxon>Basidiomycota</taxon>
        <taxon>Agaricomycotina</taxon>
        <taxon>Agaricomycetes</taxon>
        <taxon>Russulales</taxon>
        <taxon>Lachnocladiaceae</taxon>
        <taxon>Vararia</taxon>
    </lineage>
</organism>
<accession>A0ACB8QT65</accession>
<evidence type="ECO:0000313" key="1">
    <source>
        <dbReference type="EMBL" id="KAI0035023.1"/>
    </source>
</evidence>
<gene>
    <name evidence="1" type="ORF">K488DRAFT_76908</name>
</gene>
<sequence>MVAAQEPDTARSWRPVIIPYLTNITQATAPFLTTFVLVHLAAPVMANVGGSSMSSQVMLLGREYYQTSFGERYLLLTPLIAHIGSATLKRIISPRPPRAWTSSLTITGYTLAFLALPMHFLTHRWIPADPSPPIHAFGPAELDYEFVKFGLSMLPLRSWVGYGLLATFAVTHLVEGVSILQRTNGMKGITRRARRTVAAAVLLPVLSGIVVLAREPLLVFGPLAERYRAVYDHVPPFKL</sequence>
<keyword evidence="2" id="KW-1185">Reference proteome</keyword>
<proteinExistence type="predicted"/>
<name>A0ACB8QT65_9AGAM</name>
<protein>
    <submittedName>
        <fullName evidence="1">Uncharacterized protein</fullName>
    </submittedName>
</protein>
<dbReference type="EMBL" id="MU273491">
    <property type="protein sequence ID" value="KAI0035023.1"/>
    <property type="molecule type" value="Genomic_DNA"/>
</dbReference>
<evidence type="ECO:0000313" key="2">
    <source>
        <dbReference type="Proteomes" id="UP000814128"/>
    </source>
</evidence>
<comment type="caution">
    <text evidence="1">The sequence shown here is derived from an EMBL/GenBank/DDBJ whole genome shotgun (WGS) entry which is preliminary data.</text>
</comment>
<dbReference type="Proteomes" id="UP000814128">
    <property type="component" value="Unassembled WGS sequence"/>
</dbReference>
<reference evidence="1" key="1">
    <citation type="submission" date="2021-02" db="EMBL/GenBank/DDBJ databases">
        <authorList>
            <consortium name="DOE Joint Genome Institute"/>
            <person name="Ahrendt S."/>
            <person name="Looney B.P."/>
            <person name="Miyauchi S."/>
            <person name="Morin E."/>
            <person name="Drula E."/>
            <person name="Courty P.E."/>
            <person name="Chicoki N."/>
            <person name="Fauchery L."/>
            <person name="Kohler A."/>
            <person name="Kuo A."/>
            <person name="Labutti K."/>
            <person name="Pangilinan J."/>
            <person name="Lipzen A."/>
            <person name="Riley R."/>
            <person name="Andreopoulos W."/>
            <person name="He G."/>
            <person name="Johnson J."/>
            <person name="Barry K.W."/>
            <person name="Grigoriev I.V."/>
            <person name="Nagy L."/>
            <person name="Hibbett D."/>
            <person name="Henrissat B."/>
            <person name="Matheny P.B."/>
            <person name="Labbe J."/>
            <person name="Martin F."/>
        </authorList>
    </citation>
    <scope>NUCLEOTIDE SEQUENCE</scope>
    <source>
        <strain evidence="1">EC-137</strain>
    </source>
</reference>
<reference evidence="1" key="2">
    <citation type="journal article" date="2022" name="New Phytol.">
        <title>Evolutionary transition to the ectomycorrhizal habit in the genomes of a hyperdiverse lineage of mushroom-forming fungi.</title>
        <authorList>
            <person name="Looney B."/>
            <person name="Miyauchi S."/>
            <person name="Morin E."/>
            <person name="Drula E."/>
            <person name="Courty P.E."/>
            <person name="Kohler A."/>
            <person name="Kuo A."/>
            <person name="LaButti K."/>
            <person name="Pangilinan J."/>
            <person name="Lipzen A."/>
            <person name="Riley R."/>
            <person name="Andreopoulos W."/>
            <person name="He G."/>
            <person name="Johnson J."/>
            <person name="Nolan M."/>
            <person name="Tritt A."/>
            <person name="Barry K.W."/>
            <person name="Grigoriev I.V."/>
            <person name="Nagy L.G."/>
            <person name="Hibbett D."/>
            <person name="Henrissat B."/>
            <person name="Matheny P.B."/>
            <person name="Labbe J."/>
            <person name="Martin F.M."/>
        </authorList>
    </citation>
    <scope>NUCLEOTIDE SEQUENCE</scope>
    <source>
        <strain evidence="1">EC-137</strain>
    </source>
</reference>